<sequence length="220" mass="24552">MDDKNTIPPYDYLKGSDFVEALKNKLNCRTHQELADLLDIPKSTFSTWAKHERTSHEVMVRLHLSKGIAIEELALSTKELNKIAHGQANIANPHTAMKERVVREQNPQHGVLLVNSFCLSGGKLIDTGEIPYPVRRINSFGLQSAELIELETNEAIMLVDKNDNDPVSGNYLISIDGRHSINEVQRLPGKLLVEFNGTTIETQDGDIEVVGKVVTETRKS</sequence>
<dbReference type="Proteomes" id="UP000305840">
    <property type="component" value="Unassembled WGS sequence"/>
</dbReference>
<feature type="domain" description="Bacteriophage CI repressor C-terminal" evidence="2">
    <location>
        <begin position="119"/>
        <end position="214"/>
    </location>
</feature>
<comment type="caution">
    <text evidence="3">The sequence shown here is derived from an EMBL/GenBank/DDBJ whole genome shotgun (WGS) entry which is preliminary data.</text>
</comment>
<accession>A0A4V5RR55</accession>
<dbReference type="GO" id="GO:0045892">
    <property type="term" value="P:negative regulation of DNA-templated transcription"/>
    <property type="evidence" value="ECO:0007669"/>
    <property type="project" value="InterPro"/>
</dbReference>
<gene>
    <name evidence="3" type="ORF">FCV91_19765</name>
</gene>
<dbReference type="InterPro" id="IPR010744">
    <property type="entry name" value="Phage_CI_N"/>
</dbReference>
<dbReference type="Gene3D" id="2.10.109.10">
    <property type="entry name" value="Umud Fragment, subunit A"/>
    <property type="match status" value="1"/>
</dbReference>
<dbReference type="Gene3D" id="1.10.260.40">
    <property type="entry name" value="lambda repressor-like DNA-binding domains"/>
    <property type="match status" value="1"/>
</dbReference>
<name>A0A4V5RR55_9VIBR</name>
<dbReference type="EMBL" id="SYVO01000080">
    <property type="protein sequence ID" value="TKG04569.1"/>
    <property type="molecule type" value="Genomic_DNA"/>
</dbReference>
<dbReference type="AlphaFoldDB" id="A0A4V5RR55"/>
<dbReference type="InterPro" id="IPR032499">
    <property type="entry name" value="Phage_CI_C"/>
</dbReference>
<dbReference type="GO" id="GO:0051259">
    <property type="term" value="P:protein complex oligomerization"/>
    <property type="evidence" value="ECO:0007669"/>
    <property type="project" value="InterPro"/>
</dbReference>
<evidence type="ECO:0000313" key="3">
    <source>
        <dbReference type="EMBL" id="TKG04569.1"/>
    </source>
</evidence>
<evidence type="ECO:0000259" key="2">
    <source>
        <dbReference type="Pfam" id="PF16452"/>
    </source>
</evidence>
<dbReference type="Pfam" id="PF16452">
    <property type="entry name" value="Phage_CI_C"/>
    <property type="match status" value="1"/>
</dbReference>
<dbReference type="RefSeq" id="WP_017083990.1">
    <property type="nucleotide sequence ID" value="NZ_SYVO01000080.1"/>
</dbReference>
<dbReference type="Pfam" id="PF07022">
    <property type="entry name" value="Phage_CI_repr"/>
    <property type="match status" value="1"/>
</dbReference>
<organism evidence="3 4">
    <name type="scientific">Vibrio lentus</name>
    <dbReference type="NCBI Taxonomy" id="136468"/>
    <lineage>
        <taxon>Bacteria</taxon>
        <taxon>Pseudomonadati</taxon>
        <taxon>Pseudomonadota</taxon>
        <taxon>Gammaproteobacteria</taxon>
        <taxon>Vibrionales</taxon>
        <taxon>Vibrionaceae</taxon>
        <taxon>Vibrio</taxon>
    </lineage>
</organism>
<feature type="domain" description="Bacteriophage CI repressor N-terminal" evidence="1">
    <location>
        <begin position="17"/>
        <end position="80"/>
    </location>
</feature>
<proteinExistence type="predicted"/>
<protein>
    <submittedName>
        <fullName evidence="3">Transcriptional regulator</fullName>
    </submittedName>
</protein>
<evidence type="ECO:0000313" key="4">
    <source>
        <dbReference type="Proteomes" id="UP000305840"/>
    </source>
</evidence>
<reference evidence="3 4" key="1">
    <citation type="submission" date="2019-04" db="EMBL/GenBank/DDBJ databases">
        <title>A reverse ecology approach based on a biological definition of microbial populations.</title>
        <authorList>
            <person name="Arevalo P."/>
            <person name="Vaninsberghe D."/>
            <person name="Elsherbini J."/>
            <person name="Gore J."/>
            <person name="Polz M."/>
        </authorList>
    </citation>
    <scope>NUCLEOTIDE SEQUENCE [LARGE SCALE GENOMIC DNA]</scope>
    <source>
        <strain evidence="3 4">10N.222.48.A1</strain>
    </source>
</reference>
<evidence type="ECO:0000259" key="1">
    <source>
        <dbReference type="Pfam" id="PF07022"/>
    </source>
</evidence>
<dbReference type="GO" id="GO:0003677">
    <property type="term" value="F:DNA binding"/>
    <property type="evidence" value="ECO:0007669"/>
    <property type="project" value="InterPro"/>
</dbReference>
<dbReference type="InterPro" id="IPR010982">
    <property type="entry name" value="Lambda_DNA-bd_dom_sf"/>
</dbReference>